<accession>A0ABN6JUR5</accession>
<sequence>MTSALTDYFEALERLKTGVPRVVPQGTRITNDAVSLEAGRGKGTIKKSRPVFADLIKAIEEATVVRPDPQHVLKGRLKLAKEAAEKYRALWEEALAREASLLVELYEARKIVTKFTGGSVLPIRGGGGGGRE</sequence>
<dbReference type="RefSeq" id="WP_229517724.1">
    <property type="nucleotide sequence ID" value="NZ_AP024958.1"/>
</dbReference>
<organism evidence="1 2">
    <name type="scientific">Paraburkholderia terrae</name>
    <dbReference type="NCBI Taxonomy" id="311230"/>
    <lineage>
        <taxon>Bacteria</taxon>
        <taxon>Pseudomonadati</taxon>
        <taxon>Pseudomonadota</taxon>
        <taxon>Betaproteobacteria</taxon>
        <taxon>Burkholderiales</taxon>
        <taxon>Burkholderiaceae</taxon>
        <taxon>Paraburkholderia</taxon>
    </lineage>
</organism>
<protein>
    <submittedName>
        <fullName evidence="1">Uncharacterized protein</fullName>
    </submittedName>
</protein>
<proteinExistence type="predicted"/>
<evidence type="ECO:0000313" key="1">
    <source>
        <dbReference type="EMBL" id="BCZ84697.1"/>
    </source>
</evidence>
<name>A0ABN6JUR5_9BURK</name>
<dbReference type="EMBL" id="AP024958">
    <property type="protein sequence ID" value="BCZ84697.1"/>
    <property type="molecule type" value="Genomic_DNA"/>
</dbReference>
<dbReference type="Proteomes" id="UP001319874">
    <property type="component" value="Chromosome 4"/>
</dbReference>
<reference evidence="1 2" key="1">
    <citation type="journal article" date="2022" name="Front. Microbiol.">
        <title>Identification and characterization of a novel class of self-sufficient cytochrome P450 hydroxylase involved in cyclohexanecarboxylate degradation in Paraburkholderia terrae strain KU-64.</title>
        <authorList>
            <person name="Yamamoto T."/>
            <person name="Hasegawa Y."/>
            <person name="Iwaki H."/>
        </authorList>
    </citation>
    <scope>NUCLEOTIDE SEQUENCE [LARGE SCALE GENOMIC DNA]</scope>
    <source>
        <strain evidence="1 2">KU-64</strain>
    </source>
</reference>
<keyword evidence="2" id="KW-1185">Reference proteome</keyword>
<evidence type="ECO:0000313" key="2">
    <source>
        <dbReference type="Proteomes" id="UP001319874"/>
    </source>
</evidence>
<gene>
    <name evidence="1" type="ORF">PTKU64_83720</name>
</gene>